<accession>A0AAV1SGV5</accession>
<dbReference type="Gene3D" id="3.40.50.150">
    <property type="entry name" value="Vaccinia Virus protein VP39"/>
    <property type="match status" value="1"/>
</dbReference>
<dbReference type="PANTHER" id="PTHR31009">
    <property type="entry name" value="S-ADENOSYL-L-METHIONINE:CARBOXYL METHYLTRANSFERASE FAMILY PROTEIN"/>
    <property type="match status" value="1"/>
</dbReference>
<dbReference type="InterPro" id="IPR029063">
    <property type="entry name" value="SAM-dependent_MTases_sf"/>
</dbReference>
<dbReference type="SUPFAM" id="SSF53335">
    <property type="entry name" value="S-adenosyl-L-methionine-dependent methyltransferases"/>
    <property type="match status" value="1"/>
</dbReference>
<comment type="caution">
    <text evidence="5">The sequence shown here is derived from an EMBL/GenBank/DDBJ whole genome shotgun (WGS) entry which is preliminary data.</text>
</comment>
<dbReference type="GO" id="GO:0046872">
    <property type="term" value="F:metal ion binding"/>
    <property type="evidence" value="ECO:0007669"/>
    <property type="project" value="UniProtKB-KW"/>
</dbReference>
<dbReference type="InterPro" id="IPR042086">
    <property type="entry name" value="MeTrfase_capping"/>
</dbReference>
<dbReference type="Proteomes" id="UP001314170">
    <property type="component" value="Unassembled WGS sequence"/>
</dbReference>
<keyword evidence="2" id="KW-0808">Transferase</keyword>
<keyword evidence="4" id="KW-0460">Magnesium</keyword>
<evidence type="ECO:0000256" key="1">
    <source>
        <dbReference type="ARBA" id="ARBA00022603"/>
    </source>
</evidence>
<evidence type="ECO:0000256" key="2">
    <source>
        <dbReference type="ARBA" id="ARBA00022679"/>
    </source>
</evidence>
<sequence>MASQLKYSFASSLTQRFAVPNDRSSGATFRIPPGKRSFIVKAVQSYKVPTEMPAIEAYPMNGGHGIYSYAKNSYRQGQAIHAVKELIKEEITEKLDINMFPSSDTFRIVDMGCSAGPNTFFAVQNVLEAVEKKYQCQGLDHHRLPEYQVFFNDHYSNDFNTLFTSLPPNRNYYVAGVPGSFHVRLFPEASLHIVISSYAIQWISHIPKELVDKSSPAWNKGRTYYAHAGAETIKAYADQFAKDMDNFLHFRAQEVVPGGMVLLTIPGGRWDGDSDYQLLPNTLYDLLESSIVEMAQKGIISEEKLDSFNVPQYFPSPQEMEAAVKRNGCFFVERIECLHDEKKQANPKEARAFSSHMRAGLEFLLSEHFGPEIMDELFDSFTRKIEENEVFDMGVAFKLLVSDLSVPSYHSLDQVATDPTYGLDSGDGGACVMMEKEVLMKVEEVLVVWMWQVLGEGHGSRWSGGWRLMMRMKQ</sequence>
<keyword evidence="6" id="KW-1185">Reference proteome</keyword>
<dbReference type="InterPro" id="IPR005299">
    <property type="entry name" value="MeTrfase_7"/>
</dbReference>
<evidence type="ECO:0000313" key="5">
    <source>
        <dbReference type="EMBL" id="CAK7349636.1"/>
    </source>
</evidence>
<dbReference type="EMBL" id="CAWUPB010001176">
    <property type="protein sequence ID" value="CAK7349636.1"/>
    <property type="molecule type" value="Genomic_DNA"/>
</dbReference>
<protein>
    <recommendedName>
        <fullName evidence="7">S-adenosylmethionine-dependent methyltransferase</fullName>
    </recommendedName>
</protein>
<keyword evidence="3" id="KW-0479">Metal-binding</keyword>
<dbReference type="GO" id="GO:0008168">
    <property type="term" value="F:methyltransferase activity"/>
    <property type="evidence" value="ECO:0007669"/>
    <property type="project" value="UniProtKB-KW"/>
</dbReference>
<gene>
    <name evidence="5" type="ORF">DCAF_LOCUS22356</name>
</gene>
<proteinExistence type="predicted"/>
<reference evidence="5 6" key="1">
    <citation type="submission" date="2024-01" db="EMBL/GenBank/DDBJ databases">
        <authorList>
            <person name="Waweru B."/>
        </authorList>
    </citation>
    <scope>NUCLEOTIDE SEQUENCE [LARGE SCALE GENOMIC DNA]</scope>
</reference>
<dbReference type="Pfam" id="PF03492">
    <property type="entry name" value="Methyltransf_7"/>
    <property type="match status" value="1"/>
</dbReference>
<dbReference type="Gene3D" id="1.10.1200.270">
    <property type="entry name" value="Methyltransferase, alpha-helical capping domain"/>
    <property type="match status" value="1"/>
</dbReference>
<evidence type="ECO:0000256" key="4">
    <source>
        <dbReference type="ARBA" id="ARBA00022842"/>
    </source>
</evidence>
<dbReference type="GO" id="GO:0032259">
    <property type="term" value="P:methylation"/>
    <property type="evidence" value="ECO:0007669"/>
    <property type="project" value="UniProtKB-KW"/>
</dbReference>
<name>A0AAV1SGV5_9ROSI</name>
<keyword evidence="1" id="KW-0489">Methyltransferase</keyword>
<evidence type="ECO:0000256" key="3">
    <source>
        <dbReference type="ARBA" id="ARBA00022723"/>
    </source>
</evidence>
<evidence type="ECO:0000313" key="6">
    <source>
        <dbReference type="Proteomes" id="UP001314170"/>
    </source>
</evidence>
<dbReference type="AlphaFoldDB" id="A0AAV1SGV5"/>
<organism evidence="5 6">
    <name type="scientific">Dovyalis caffra</name>
    <dbReference type="NCBI Taxonomy" id="77055"/>
    <lineage>
        <taxon>Eukaryota</taxon>
        <taxon>Viridiplantae</taxon>
        <taxon>Streptophyta</taxon>
        <taxon>Embryophyta</taxon>
        <taxon>Tracheophyta</taxon>
        <taxon>Spermatophyta</taxon>
        <taxon>Magnoliopsida</taxon>
        <taxon>eudicotyledons</taxon>
        <taxon>Gunneridae</taxon>
        <taxon>Pentapetalae</taxon>
        <taxon>rosids</taxon>
        <taxon>fabids</taxon>
        <taxon>Malpighiales</taxon>
        <taxon>Salicaceae</taxon>
        <taxon>Flacourtieae</taxon>
        <taxon>Dovyalis</taxon>
    </lineage>
</organism>
<evidence type="ECO:0008006" key="7">
    <source>
        <dbReference type="Google" id="ProtNLM"/>
    </source>
</evidence>